<dbReference type="AlphaFoldDB" id="A0A1S1Z2S7"/>
<evidence type="ECO:0000313" key="2">
    <source>
        <dbReference type="EMBL" id="OHX67588.1"/>
    </source>
</evidence>
<gene>
    <name evidence="2" type="ORF">NH26_15140</name>
</gene>
<reference evidence="2 3" key="1">
    <citation type="journal article" date="2012" name="Int. J. Syst. Evol. Microbiol.">
        <title>Flammeovirga pacifica sp. nov., isolated from deep-sea sediment.</title>
        <authorList>
            <person name="Xu H."/>
            <person name="Fu Y."/>
            <person name="Yang N."/>
            <person name="Ding Z."/>
            <person name="Lai Q."/>
            <person name="Zeng R."/>
        </authorList>
    </citation>
    <scope>NUCLEOTIDE SEQUENCE [LARGE SCALE GENOMIC DNA]</scope>
    <source>
        <strain evidence="3">DSM 24597 / LMG 26175 / WPAGA1</strain>
    </source>
</reference>
<evidence type="ECO:0000256" key="1">
    <source>
        <dbReference type="SAM" id="MobiDB-lite"/>
    </source>
</evidence>
<dbReference type="OrthoDB" id="9865668at2"/>
<feature type="region of interest" description="Disordered" evidence="1">
    <location>
        <begin position="1"/>
        <end position="33"/>
    </location>
</feature>
<dbReference type="RefSeq" id="WP_044227411.1">
    <property type="nucleotide sequence ID" value="NZ_JRYR02000001.1"/>
</dbReference>
<dbReference type="EMBL" id="JRYR02000001">
    <property type="protein sequence ID" value="OHX67588.1"/>
    <property type="molecule type" value="Genomic_DNA"/>
</dbReference>
<accession>A0A1S1Z2S7</accession>
<dbReference type="Proteomes" id="UP000179797">
    <property type="component" value="Unassembled WGS sequence"/>
</dbReference>
<name>A0A1S1Z2S7_FLAPC</name>
<sequence>MPTAYDKEEVVAATTSTTDETPQEDNGLKGTSITPIKEKQDIKKTMSTYMQSKEYKEYLETQKPVPDGFFMTGNYYAFNQRTTDFISHVEFLVLSKDYIKVAIRLTDNDGTMRDYGNDYLSFDYSEKTKTISFIAMGRTYSCPVKELKSIQK</sequence>
<keyword evidence="3" id="KW-1185">Reference proteome</keyword>
<organism evidence="2 3">
    <name type="scientific">Flammeovirga pacifica</name>
    <dbReference type="NCBI Taxonomy" id="915059"/>
    <lineage>
        <taxon>Bacteria</taxon>
        <taxon>Pseudomonadati</taxon>
        <taxon>Bacteroidota</taxon>
        <taxon>Cytophagia</taxon>
        <taxon>Cytophagales</taxon>
        <taxon>Flammeovirgaceae</taxon>
        <taxon>Flammeovirga</taxon>
    </lineage>
</organism>
<proteinExistence type="predicted"/>
<feature type="compositionally biased region" description="Basic and acidic residues" evidence="1">
    <location>
        <begin position="1"/>
        <end position="10"/>
    </location>
</feature>
<comment type="caution">
    <text evidence="2">The sequence shown here is derived from an EMBL/GenBank/DDBJ whole genome shotgun (WGS) entry which is preliminary data.</text>
</comment>
<evidence type="ECO:0000313" key="3">
    <source>
        <dbReference type="Proteomes" id="UP000179797"/>
    </source>
</evidence>
<protein>
    <submittedName>
        <fullName evidence="2">Uncharacterized protein</fullName>
    </submittedName>
</protein>